<comment type="caution">
    <text evidence="1">The sequence shown here is derived from an EMBL/GenBank/DDBJ whole genome shotgun (WGS) entry which is preliminary data.</text>
</comment>
<gene>
    <name evidence="1" type="ORF">BOO71_0000466</name>
</gene>
<reference evidence="1 2" key="1">
    <citation type="submission" date="2017-01" db="EMBL/GenBank/DDBJ databases">
        <title>Genome Analysis of Deinococcus marmoris KOPRI26562.</title>
        <authorList>
            <person name="Kim J.H."/>
            <person name="Oh H.-M."/>
        </authorList>
    </citation>
    <scope>NUCLEOTIDE SEQUENCE [LARGE SCALE GENOMIC DNA]</scope>
    <source>
        <strain evidence="1 2">KOPRI26562</strain>
    </source>
</reference>
<evidence type="ECO:0000313" key="1">
    <source>
        <dbReference type="EMBL" id="OLV20146.1"/>
    </source>
</evidence>
<keyword evidence="2" id="KW-1185">Reference proteome</keyword>
<sequence>MTHPDLSADTQFEDAIIASVGEEGRTVTMDTGWSLGISAGPFIPQPGQSIRLYGKGTGYPVRGIVIDGQVFLYQTEAQHMAEWQRDIDERREKDRDEYLEGRAAQEAAIALLPTPFQARLARFLKNAPDTAWAHQGYELATCQAAVAIADAVGEGVQAFRELTYEEQIKRVPLLDELGLSGNQFGMAVRLAHLSQANPSAVSESCATISPLVGCQEAGCVPGQGL</sequence>
<evidence type="ECO:0000313" key="2">
    <source>
        <dbReference type="Proteomes" id="UP000186607"/>
    </source>
</evidence>
<name>A0A1U7P4R2_9DEIO</name>
<proteinExistence type="predicted"/>
<dbReference type="EMBL" id="MSTI01000007">
    <property type="protein sequence ID" value="OLV20146.1"/>
    <property type="molecule type" value="Genomic_DNA"/>
</dbReference>
<organism evidence="1 2">
    <name type="scientific">Deinococcus marmoris</name>
    <dbReference type="NCBI Taxonomy" id="249408"/>
    <lineage>
        <taxon>Bacteria</taxon>
        <taxon>Thermotogati</taxon>
        <taxon>Deinococcota</taxon>
        <taxon>Deinococci</taxon>
        <taxon>Deinococcales</taxon>
        <taxon>Deinococcaceae</taxon>
        <taxon>Deinococcus</taxon>
    </lineage>
</organism>
<accession>A0A1U7P4R2</accession>
<dbReference type="OrthoDB" id="9967539at2"/>
<protein>
    <submittedName>
        <fullName evidence="1">Uncharacterized protein</fullName>
    </submittedName>
</protein>
<dbReference type="RefSeq" id="WP_075830102.1">
    <property type="nucleotide sequence ID" value="NZ_MSTI01000007.1"/>
</dbReference>
<dbReference type="Proteomes" id="UP000186607">
    <property type="component" value="Unassembled WGS sequence"/>
</dbReference>
<dbReference type="STRING" id="249408.BOO71_0000466"/>
<dbReference type="AlphaFoldDB" id="A0A1U7P4R2"/>